<dbReference type="InterPro" id="IPR002654">
    <property type="entry name" value="Glyco_trans_25"/>
</dbReference>
<dbReference type="Pfam" id="PF01755">
    <property type="entry name" value="Glyco_transf_25"/>
    <property type="match status" value="1"/>
</dbReference>
<evidence type="ECO:0000256" key="1">
    <source>
        <dbReference type="SAM" id="SignalP"/>
    </source>
</evidence>
<evidence type="ECO:0000259" key="2">
    <source>
        <dbReference type="Pfam" id="PF01755"/>
    </source>
</evidence>
<dbReference type="EMBL" id="HBIQ01117351">
    <property type="protein sequence ID" value="CAE0605397.1"/>
    <property type="molecule type" value="Transcribed_RNA"/>
</dbReference>
<feature type="domain" description="Glycosyl transferase family 25" evidence="2">
    <location>
        <begin position="64"/>
        <end position="193"/>
    </location>
</feature>
<dbReference type="AlphaFoldDB" id="A0A7S3U9N1"/>
<organism evidence="3">
    <name type="scientific">Strombidinopsis acuminata</name>
    <dbReference type="NCBI Taxonomy" id="141414"/>
    <lineage>
        <taxon>Eukaryota</taxon>
        <taxon>Sar</taxon>
        <taxon>Alveolata</taxon>
        <taxon>Ciliophora</taxon>
        <taxon>Intramacronucleata</taxon>
        <taxon>Spirotrichea</taxon>
        <taxon>Choreotrichia</taxon>
        <taxon>Choreotrichida</taxon>
        <taxon>Strombidinopsidae</taxon>
        <taxon>Strombidinopsis</taxon>
    </lineage>
</organism>
<accession>A0A7S3U9N1</accession>
<name>A0A7S3U9N1_9SPIT</name>
<gene>
    <name evidence="3" type="ORF">SACU0126_LOCUS37164</name>
</gene>
<protein>
    <recommendedName>
        <fullName evidence="2">Glycosyl transferase family 25 domain-containing protein</fullName>
    </recommendedName>
</protein>
<keyword evidence="1" id="KW-0732">Signal</keyword>
<proteinExistence type="predicted"/>
<reference evidence="3" key="1">
    <citation type="submission" date="2021-01" db="EMBL/GenBank/DDBJ databases">
        <authorList>
            <person name="Corre E."/>
            <person name="Pelletier E."/>
            <person name="Niang G."/>
            <person name="Scheremetjew M."/>
            <person name="Finn R."/>
            <person name="Kale V."/>
            <person name="Holt S."/>
            <person name="Cochrane G."/>
            <person name="Meng A."/>
            <person name="Brown T."/>
            <person name="Cohen L."/>
        </authorList>
    </citation>
    <scope>NUCLEOTIDE SEQUENCE</scope>
    <source>
        <strain evidence="3">SPMC142</strain>
    </source>
</reference>
<feature type="signal peptide" evidence="1">
    <location>
        <begin position="1"/>
        <end position="21"/>
    </location>
</feature>
<sequence>MPNMQWLALLALPSIRHLAEASYRSVEGEGAAVSMLAEDPDQQAVTLLQRRAHSIQCPGLSSIPKLVMNLKRRPDRMENLTRTLQRDAPWMLSSLCRVSAPDGQRFPNEMPAEIVDDNIWQDLVRRRKKGGQITEFERYMVLTFTSSALACLLGHALLWERIAQQSEPWAIVMEDDVGAVHPDLGRFLCAVLDGTVAGLPRDWEYLQLSHPEKPMSLQEPLRVVHRTSSMASMYLITREAAAKLARQAIPVRKKIAVDLPKGLLRDGLQHTYMVESTAATQAGWKVDGSWSVGEDSDNNAWLLETQSRGSPTDCAALDAASMVSPDLLQVLPYT</sequence>
<feature type="chain" id="PRO_5030817666" description="Glycosyl transferase family 25 domain-containing protein" evidence="1">
    <location>
        <begin position="22"/>
        <end position="334"/>
    </location>
</feature>
<evidence type="ECO:0000313" key="3">
    <source>
        <dbReference type="EMBL" id="CAE0605397.1"/>
    </source>
</evidence>